<dbReference type="InterPro" id="IPR015793">
    <property type="entry name" value="Pyrv_Knase_brl"/>
</dbReference>
<dbReference type="EMBL" id="CP003924">
    <property type="protein sequence ID" value="AGS35899.1"/>
    <property type="molecule type" value="Genomic_DNA"/>
</dbReference>
<keyword evidence="12" id="KW-0175">Coiled coil</keyword>
<dbReference type="InterPro" id="IPR015813">
    <property type="entry name" value="Pyrv/PenolPyrv_kinase-like_dom"/>
</dbReference>
<keyword evidence="15" id="KW-1185">Reference proteome</keyword>
<dbReference type="STRING" id="1224163.B841_12135"/>
<dbReference type="KEGG" id="cmd:B841_12135"/>
<keyword evidence="7 14" id="KW-0418">Kinase</keyword>
<dbReference type="Gene3D" id="3.20.20.60">
    <property type="entry name" value="Phosphoenolpyruvate-binding domains"/>
    <property type="match status" value="2"/>
</dbReference>
<dbReference type="Pfam" id="PF00224">
    <property type="entry name" value="PK"/>
    <property type="match status" value="2"/>
</dbReference>
<feature type="domain" description="Pyruvate kinase barrel" evidence="13">
    <location>
        <begin position="318"/>
        <end position="587"/>
    </location>
</feature>
<keyword evidence="8" id="KW-0067">ATP-binding</keyword>
<evidence type="ECO:0000256" key="2">
    <source>
        <dbReference type="ARBA" id="ARBA00008663"/>
    </source>
</evidence>
<evidence type="ECO:0000256" key="4">
    <source>
        <dbReference type="ARBA" id="ARBA00022679"/>
    </source>
</evidence>
<dbReference type="NCBIfam" id="NF011314">
    <property type="entry name" value="PRK14725.1"/>
    <property type="match status" value="1"/>
</dbReference>
<dbReference type="GO" id="GO:0004743">
    <property type="term" value="F:pyruvate kinase activity"/>
    <property type="evidence" value="ECO:0007669"/>
    <property type="project" value="UniProtKB-EC"/>
</dbReference>
<dbReference type="PANTHER" id="PTHR11817">
    <property type="entry name" value="PYRUVATE KINASE"/>
    <property type="match status" value="1"/>
</dbReference>
<organism evidence="14 15">
    <name type="scientific">Corynebacterium maris DSM 45190</name>
    <dbReference type="NCBI Taxonomy" id="1224163"/>
    <lineage>
        <taxon>Bacteria</taxon>
        <taxon>Bacillati</taxon>
        <taxon>Actinomycetota</taxon>
        <taxon>Actinomycetes</taxon>
        <taxon>Mycobacteriales</taxon>
        <taxon>Corynebacteriaceae</taxon>
        <taxon>Corynebacterium</taxon>
    </lineage>
</organism>
<reference evidence="14 15" key="1">
    <citation type="submission" date="2012-11" db="EMBL/GenBank/DDBJ databases">
        <title>The complete genome sequence of Corynebacterium maris Coryn-1 (=DSM 45190).</title>
        <authorList>
            <person name="Schaffert L."/>
            <person name="Albersmeier A."/>
            <person name="Kalinowski J."/>
            <person name="Ruckert C."/>
        </authorList>
    </citation>
    <scope>NUCLEOTIDE SEQUENCE [LARGE SCALE GENOMIC DNA]</scope>
    <source>
        <strain evidence="15">Coryn-1</strain>
    </source>
</reference>
<dbReference type="HOGENOM" id="CLU_015439_6_1_11"/>
<evidence type="ECO:0000256" key="3">
    <source>
        <dbReference type="ARBA" id="ARBA00012142"/>
    </source>
</evidence>
<evidence type="ECO:0000256" key="5">
    <source>
        <dbReference type="ARBA" id="ARBA00022723"/>
    </source>
</evidence>
<keyword evidence="4 14" id="KW-0808">Transferase</keyword>
<keyword evidence="5" id="KW-0479">Metal-binding</keyword>
<dbReference type="GO" id="GO:0005524">
    <property type="term" value="F:ATP binding"/>
    <property type="evidence" value="ECO:0007669"/>
    <property type="project" value="UniProtKB-KW"/>
</dbReference>
<dbReference type="GO" id="GO:0016301">
    <property type="term" value="F:kinase activity"/>
    <property type="evidence" value="ECO:0007669"/>
    <property type="project" value="UniProtKB-KW"/>
</dbReference>
<dbReference type="InterPro" id="IPR011037">
    <property type="entry name" value="Pyrv_Knase-like_insert_dom_sf"/>
</dbReference>
<evidence type="ECO:0000256" key="8">
    <source>
        <dbReference type="ARBA" id="ARBA00022840"/>
    </source>
</evidence>
<dbReference type="GO" id="GO:0000287">
    <property type="term" value="F:magnesium ion binding"/>
    <property type="evidence" value="ECO:0007669"/>
    <property type="project" value="InterPro"/>
</dbReference>
<dbReference type="Proteomes" id="UP000015388">
    <property type="component" value="Chromosome"/>
</dbReference>
<evidence type="ECO:0000259" key="13">
    <source>
        <dbReference type="Pfam" id="PF00224"/>
    </source>
</evidence>
<keyword evidence="9" id="KW-0460">Magnesium</keyword>
<feature type="domain" description="Pyruvate kinase barrel" evidence="13">
    <location>
        <begin position="133"/>
        <end position="210"/>
    </location>
</feature>
<evidence type="ECO:0000256" key="11">
    <source>
        <dbReference type="ARBA" id="ARBA00023317"/>
    </source>
</evidence>
<comment type="pathway">
    <text evidence="1">Carbohydrate degradation; glycolysis; pyruvate from D-glyceraldehyde 3-phosphate: step 5/5.</text>
</comment>
<keyword evidence="11 14" id="KW-0670">Pyruvate</keyword>
<evidence type="ECO:0000256" key="10">
    <source>
        <dbReference type="ARBA" id="ARBA00023152"/>
    </source>
</evidence>
<comment type="similarity">
    <text evidence="2">Belongs to the pyruvate kinase family.</text>
</comment>
<keyword evidence="10" id="KW-0324">Glycolysis</keyword>
<dbReference type="PATRIC" id="fig|1224163.3.peg.2451"/>
<sequence length="628" mass="68190">MDQHLLAETITKIDDLMERLANAEESNRAAIDKVHPDHRDGALNLVHYTTLRSRDIRPLQARLSEVGATRLTTTEPSVIPRLKVARNVLSAYAGQELKYGSEEVTGAFNLADDILEANANQLLGEHLDGTHSRIMVTLPTEAGDDPDLVRGFAEAGMELARINCAHDAPEVWARMIDNVHAAAEAVGREIKVAMDLAGPKLRTGDIAPGPAIERARVTRTKVGEIITPAKLWLTPAGTSAPEPPAKPGRPTLSLQVDPAWLDDLTEGSELRLVDVRDSKRVFYVRDVHEADGMRCAYAEGEQNAYLANTTLIEHDWQRTRVSGIEASEQKLRLATGDRLTLTTDQTPVDPSQADRHIIGCTLPEAVEAIQVGEKVLFDDGAIAAVAAAKDTVGEHTEVTLDITRAGLGGTNLAAHKGINLPDTELPLPSLTDEDLEAFRFVARHGDIVNVSFIRNAEDVADVLDALAEIADDIEAESGHEAGDRARGLGVVLKIETIPAYEQLGSVLLEGMRHPNLGIMVARGDLAVELGFERMAEVPRFIMNLAESAHVPTIMATQVLESLAKSGLPTRAEITDAAYALRAESVMLNKGPHINDAIAILNRMSAKLGNSQRKNRIQLRKIDSWENTL</sequence>
<evidence type="ECO:0000313" key="14">
    <source>
        <dbReference type="EMBL" id="AGS35899.1"/>
    </source>
</evidence>
<dbReference type="InterPro" id="IPR001697">
    <property type="entry name" value="Pyr_Knase"/>
</dbReference>
<keyword evidence="6" id="KW-0547">Nucleotide-binding</keyword>
<evidence type="ECO:0000256" key="7">
    <source>
        <dbReference type="ARBA" id="ARBA00022777"/>
    </source>
</evidence>
<evidence type="ECO:0000313" key="15">
    <source>
        <dbReference type="Proteomes" id="UP000015388"/>
    </source>
</evidence>
<dbReference type="UniPathway" id="UPA00109">
    <property type="reaction ID" value="UER00188"/>
</dbReference>
<dbReference type="eggNOG" id="COG0469">
    <property type="taxonomic scope" value="Bacteria"/>
</dbReference>
<name>S5SXC5_9CORY</name>
<proteinExistence type="inferred from homology"/>
<evidence type="ECO:0000256" key="12">
    <source>
        <dbReference type="SAM" id="Coils"/>
    </source>
</evidence>
<gene>
    <name evidence="14" type="ORF">B841_12135</name>
</gene>
<dbReference type="SUPFAM" id="SSF50800">
    <property type="entry name" value="PK beta-barrel domain-like"/>
    <property type="match status" value="1"/>
</dbReference>
<dbReference type="SUPFAM" id="SSF51621">
    <property type="entry name" value="Phosphoenolpyruvate/pyruvate domain"/>
    <property type="match status" value="1"/>
</dbReference>
<evidence type="ECO:0000256" key="1">
    <source>
        <dbReference type="ARBA" id="ARBA00004997"/>
    </source>
</evidence>
<dbReference type="AlphaFoldDB" id="S5SXC5"/>
<evidence type="ECO:0000256" key="9">
    <source>
        <dbReference type="ARBA" id="ARBA00022842"/>
    </source>
</evidence>
<dbReference type="GO" id="GO:0030955">
    <property type="term" value="F:potassium ion binding"/>
    <property type="evidence" value="ECO:0007669"/>
    <property type="project" value="InterPro"/>
</dbReference>
<evidence type="ECO:0000256" key="6">
    <source>
        <dbReference type="ARBA" id="ARBA00022741"/>
    </source>
</evidence>
<dbReference type="EC" id="2.7.1.40" evidence="3"/>
<protein>
    <recommendedName>
        <fullName evidence="3">pyruvate kinase</fullName>
        <ecNumber evidence="3">2.7.1.40</ecNumber>
    </recommendedName>
</protein>
<accession>S5SXC5</accession>
<feature type="coiled-coil region" evidence="12">
    <location>
        <begin position="6"/>
        <end position="33"/>
    </location>
</feature>
<dbReference type="InterPro" id="IPR040442">
    <property type="entry name" value="Pyrv_kinase-like_dom_sf"/>
</dbReference>